<dbReference type="Proteomes" id="UP000324800">
    <property type="component" value="Unassembled WGS sequence"/>
</dbReference>
<feature type="non-terminal residue" evidence="3">
    <location>
        <position position="320"/>
    </location>
</feature>
<reference evidence="3 4" key="1">
    <citation type="submission" date="2019-03" db="EMBL/GenBank/DDBJ databases">
        <title>Single cell metagenomics reveals metabolic interactions within the superorganism composed of flagellate Streblomastix strix and complex community of Bacteroidetes bacteria on its surface.</title>
        <authorList>
            <person name="Treitli S.C."/>
            <person name="Kolisko M."/>
            <person name="Husnik F."/>
            <person name="Keeling P."/>
            <person name="Hampl V."/>
        </authorList>
    </citation>
    <scope>NUCLEOTIDE SEQUENCE [LARGE SCALE GENOMIC DNA]</scope>
    <source>
        <strain evidence="3">ST1C</strain>
    </source>
</reference>
<feature type="non-terminal residue" evidence="3">
    <location>
        <position position="1"/>
    </location>
</feature>
<protein>
    <submittedName>
        <fullName evidence="3">Uncharacterized protein</fullName>
    </submittedName>
</protein>
<dbReference type="EMBL" id="SNRW01039268">
    <property type="protein sequence ID" value="KAA6352812.1"/>
    <property type="molecule type" value="Genomic_DNA"/>
</dbReference>
<evidence type="ECO:0000313" key="3">
    <source>
        <dbReference type="EMBL" id="KAA6352812.1"/>
    </source>
</evidence>
<name>A0A5J4T4A9_9EUKA</name>
<evidence type="ECO:0000256" key="2">
    <source>
        <dbReference type="SAM" id="Phobius"/>
    </source>
</evidence>
<organism evidence="3 4">
    <name type="scientific">Streblomastix strix</name>
    <dbReference type="NCBI Taxonomy" id="222440"/>
    <lineage>
        <taxon>Eukaryota</taxon>
        <taxon>Metamonada</taxon>
        <taxon>Preaxostyla</taxon>
        <taxon>Oxymonadida</taxon>
        <taxon>Streblomastigidae</taxon>
        <taxon>Streblomastix</taxon>
    </lineage>
</organism>
<dbReference type="AlphaFoldDB" id="A0A5J4T4A9"/>
<sequence length="320" mass="34872">RVNLIGILSRRLILHYLGDSNPIDNAIIESQSTESTQSVLTSLSKTNQSNTTKNGVAGLIDNESLISSGEGLLISLIPSIKSKIANFPVLYILSGLLDQELENITLSSQLYMAEGGNIKTQSQSTGQELYTLGTGKTSFGEQGSSSADTSGDDIDEQKDGKQQQVMKERKKMQGLLSVEFHILLTIAIYGILSEIATGGKWKSYLLKDSINEHLRDSNSNLLSQGNNLSSNQKLTFNEDFSQLNKEIIGQSGIKIKDIHSGTIDKLKIFQSPALARLRFAILADYTIEVLNISLFISDTNERVVNISTLPSEIGLMGDVS</sequence>
<proteinExistence type="predicted"/>
<evidence type="ECO:0000313" key="4">
    <source>
        <dbReference type="Proteomes" id="UP000324800"/>
    </source>
</evidence>
<feature type="region of interest" description="Disordered" evidence="1">
    <location>
        <begin position="133"/>
        <end position="166"/>
    </location>
</feature>
<feature type="compositionally biased region" description="Polar residues" evidence="1">
    <location>
        <begin position="133"/>
        <end position="149"/>
    </location>
</feature>
<keyword evidence="2" id="KW-0812">Transmembrane</keyword>
<keyword evidence="2" id="KW-1133">Transmembrane helix</keyword>
<comment type="caution">
    <text evidence="3">The sequence shown here is derived from an EMBL/GenBank/DDBJ whole genome shotgun (WGS) entry which is preliminary data.</text>
</comment>
<feature type="transmembrane region" description="Helical" evidence="2">
    <location>
        <begin position="174"/>
        <end position="192"/>
    </location>
</feature>
<gene>
    <name evidence="3" type="ORF">EZS28_051661</name>
</gene>
<evidence type="ECO:0000256" key="1">
    <source>
        <dbReference type="SAM" id="MobiDB-lite"/>
    </source>
</evidence>
<keyword evidence="2" id="KW-0472">Membrane</keyword>
<accession>A0A5J4T4A9</accession>